<evidence type="ECO:0000313" key="10">
    <source>
        <dbReference type="Proteomes" id="UP000010866"/>
    </source>
</evidence>
<dbReference type="Pfam" id="PF00573">
    <property type="entry name" value="Ribosomal_L4"/>
    <property type="match status" value="1"/>
</dbReference>
<keyword evidence="5 7" id="KW-0689">Ribosomal protein</keyword>
<dbReference type="GO" id="GO:0003735">
    <property type="term" value="F:structural constituent of ribosome"/>
    <property type="evidence" value="ECO:0007669"/>
    <property type="project" value="InterPro"/>
</dbReference>
<feature type="compositionally biased region" description="Basic and acidic residues" evidence="8">
    <location>
        <begin position="95"/>
        <end position="106"/>
    </location>
</feature>
<dbReference type="GO" id="GO:1990904">
    <property type="term" value="C:ribonucleoprotein complex"/>
    <property type="evidence" value="ECO:0007669"/>
    <property type="project" value="UniProtKB-KW"/>
</dbReference>
<evidence type="ECO:0000256" key="8">
    <source>
        <dbReference type="SAM" id="MobiDB-lite"/>
    </source>
</evidence>
<dbReference type="NCBIfam" id="TIGR03672">
    <property type="entry name" value="rpl4p_arch"/>
    <property type="match status" value="1"/>
</dbReference>
<sequence length="255" mass="27450">MAKTNVIGISGNTIGEIALPEIFNESYRPDLIKRAVLASQTKRYQPYGPRLYAGMETSAVSWGSGRGVAQIPRIATGSRAARVPQAVGGRAAHPPKPEADRTEKVNKKERRLAIRSAVSATGNVQLVRARGHKFEESVQLPLVAENALQNLAKTKDVVQFLKAAGVFDDIVRAKEGRNIRAGRGKLRGRRYKNRKSLLVVADEGSALFNSARNLAGVDVVSVSSISTELLAPGTHAGRLTIWTESAIAALEGMFV</sequence>
<keyword evidence="10" id="KW-1185">Reference proteome</keyword>
<dbReference type="Proteomes" id="UP000010866">
    <property type="component" value="Chromosome"/>
</dbReference>
<dbReference type="GO" id="GO:0019843">
    <property type="term" value="F:rRNA binding"/>
    <property type="evidence" value="ECO:0007669"/>
    <property type="project" value="UniProtKB-UniRule"/>
</dbReference>
<dbReference type="AlphaFoldDB" id="L0L1B7"/>
<keyword evidence="4 7" id="KW-0694">RNA-binding</keyword>
<organism evidence="9 10">
    <name type="scientific">Methanomethylovorans hollandica (strain DSM 15978 / NBRC 107637 / DMS1)</name>
    <dbReference type="NCBI Taxonomy" id="867904"/>
    <lineage>
        <taxon>Archaea</taxon>
        <taxon>Methanobacteriati</taxon>
        <taxon>Methanobacteriota</taxon>
        <taxon>Stenosarchaea group</taxon>
        <taxon>Methanomicrobia</taxon>
        <taxon>Methanosarcinales</taxon>
        <taxon>Methanosarcinaceae</taxon>
        <taxon>Methanomethylovorans</taxon>
    </lineage>
</organism>
<evidence type="ECO:0000313" key="9">
    <source>
        <dbReference type="EMBL" id="AGB50193.1"/>
    </source>
</evidence>
<evidence type="ECO:0000256" key="5">
    <source>
        <dbReference type="ARBA" id="ARBA00022980"/>
    </source>
</evidence>
<dbReference type="FunFam" id="3.40.1370.10:FF:000011">
    <property type="entry name" value="50S ribosomal protein L4"/>
    <property type="match status" value="1"/>
</dbReference>
<dbReference type="EMBL" id="CP003362">
    <property type="protein sequence ID" value="AGB50193.1"/>
    <property type="molecule type" value="Genomic_DNA"/>
</dbReference>
<dbReference type="InterPro" id="IPR013000">
    <property type="entry name" value="Ribosomal_uL4_euk/arc_CS"/>
</dbReference>
<feature type="region of interest" description="Disordered" evidence="8">
    <location>
        <begin position="82"/>
        <end position="107"/>
    </location>
</feature>
<reference evidence="10" key="1">
    <citation type="submission" date="2012-02" db="EMBL/GenBank/DDBJ databases">
        <title>Complete sequence of chromosome of Methanomethylovorans hollandica DSM 15978.</title>
        <authorList>
            <person name="Lucas S."/>
            <person name="Copeland A."/>
            <person name="Lapidus A."/>
            <person name="Glavina del Rio T."/>
            <person name="Dalin E."/>
            <person name="Tice H."/>
            <person name="Bruce D."/>
            <person name="Goodwin L."/>
            <person name="Pitluck S."/>
            <person name="Peters L."/>
            <person name="Mikhailova N."/>
            <person name="Held B."/>
            <person name="Kyrpides N."/>
            <person name="Mavromatis K."/>
            <person name="Ivanova N."/>
            <person name="Brettin T."/>
            <person name="Detter J.C."/>
            <person name="Han C."/>
            <person name="Larimer F."/>
            <person name="Land M."/>
            <person name="Hauser L."/>
            <person name="Markowitz V."/>
            <person name="Cheng J.-F."/>
            <person name="Hugenholtz P."/>
            <person name="Woyke T."/>
            <person name="Wu D."/>
            <person name="Spring S."/>
            <person name="Schroeder M."/>
            <person name="Brambilla E."/>
            <person name="Klenk H.-P."/>
            <person name="Eisen J.A."/>
        </authorList>
    </citation>
    <scope>NUCLEOTIDE SEQUENCE [LARGE SCALE GENOMIC DNA]</scope>
    <source>
        <strain evidence="10">DSM 15978 / NBRC 107637 / DMS1</strain>
    </source>
</reference>
<keyword evidence="3 7" id="KW-0699">rRNA-binding</keyword>
<dbReference type="RefSeq" id="WP_015325358.1">
    <property type="nucleotide sequence ID" value="NC_019977.1"/>
</dbReference>
<gene>
    <name evidence="7" type="primary">rpl4</name>
    <name evidence="9" type="ordered locus">Metho_2024</name>
</gene>
<dbReference type="SUPFAM" id="SSF52166">
    <property type="entry name" value="Ribosomal protein L4"/>
    <property type="match status" value="1"/>
</dbReference>
<protein>
    <recommendedName>
        <fullName evidence="7">Large ribosomal subunit protein uL4</fullName>
    </recommendedName>
</protein>
<dbReference type="PROSITE" id="PS00939">
    <property type="entry name" value="RIBOSOMAL_L1E"/>
    <property type="match status" value="1"/>
</dbReference>
<dbReference type="PANTHER" id="PTHR19431">
    <property type="entry name" value="60S RIBOSOMAL PROTEIN L4"/>
    <property type="match status" value="1"/>
</dbReference>
<evidence type="ECO:0000256" key="3">
    <source>
        <dbReference type="ARBA" id="ARBA00022730"/>
    </source>
</evidence>
<comment type="function">
    <text evidence="7">Forms part of the polypeptide exit tunnel.</text>
</comment>
<dbReference type="OrthoDB" id="10737at2157"/>
<dbReference type="InterPro" id="IPR019970">
    <property type="entry name" value="Ribosomall_uL4-arc"/>
</dbReference>
<evidence type="ECO:0000256" key="6">
    <source>
        <dbReference type="ARBA" id="ARBA00023274"/>
    </source>
</evidence>
<dbReference type="STRING" id="867904.Metho_2024"/>
<comment type="function">
    <text evidence="7">One of the primary rRNA binding proteins, this protein initially binds near the 5'-end of the 23S rRNA. It is important during the early stages of 50S assembly. It makes multiple contacts with different domains of the 23S rRNA in the assembled 50S subunit and ribosome.</text>
</comment>
<evidence type="ECO:0000256" key="4">
    <source>
        <dbReference type="ARBA" id="ARBA00022884"/>
    </source>
</evidence>
<dbReference type="InterPro" id="IPR002136">
    <property type="entry name" value="Ribosomal_uL4"/>
</dbReference>
<evidence type="ECO:0000256" key="2">
    <source>
        <dbReference type="ARBA" id="ARBA00011838"/>
    </source>
</evidence>
<dbReference type="HAMAP" id="MF_01328_A">
    <property type="entry name" value="Ribosomal_uL4_A"/>
    <property type="match status" value="1"/>
</dbReference>
<name>L0L1B7_METHD</name>
<dbReference type="GO" id="GO:0005840">
    <property type="term" value="C:ribosome"/>
    <property type="evidence" value="ECO:0007669"/>
    <property type="project" value="UniProtKB-KW"/>
</dbReference>
<proteinExistence type="inferred from homology"/>
<comment type="subunit">
    <text evidence="2 7">Part of the 50S ribosomal subunit.</text>
</comment>
<evidence type="ECO:0000256" key="7">
    <source>
        <dbReference type="HAMAP-Rule" id="MF_01328"/>
    </source>
</evidence>
<dbReference type="Gene3D" id="3.40.1370.10">
    <property type="match status" value="1"/>
</dbReference>
<comment type="similarity">
    <text evidence="1 7">Belongs to the universal ribosomal protein uL4 family.</text>
</comment>
<dbReference type="InterPro" id="IPR045240">
    <property type="entry name" value="Ribosomal_uL4_euk/arch"/>
</dbReference>
<dbReference type="GeneID" id="14406537"/>
<keyword evidence="6 7" id="KW-0687">Ribonucleoprotein</keyword>
<dbReference type="HOGENOM" id="CLU_026535_0_0_2"/>
<accession>L0L1B7</accession>
<dbReference type="GO" id="GO:0006412">
    <property type="term" value="P:translation"/>
    <property type="evidence" value="ECO:0007669"/>
    <property type="project" value="UniProtKB-UniRule"/>
</dbReference>
<dbReference type="KEGG" id="mhz:Metho_2024"/>
<evidence type="ECO:0000256" key="1">
    <source>
        <dbReference type="ARBA" id="ARBA00010528"/>
    </source>
</evidence>
<dbReference type="InterPro" id="IPR023574">
    <property type="entry name" value="Ribosomal_uL4_dom_sf"/>
</dbReference>